<evidence type="ECO:0000313" key="15">
    <source>
        <dbReference type="Proteomes" id="UP000181936"/>
    </source>
</evidence>
<evidence type="ECO:0000256" key="7">
    <source>
        <dbReference type="ARBA" id="ARBA00023002"/>
    </source>
</evidence>
<dbReference type="UniPathway" id="UPA00135">
    <property type="reaction ID" value="UER00196"/>
</dbReference>
<dbReference type="SUPFAM" id="SSF55021">
    <property type="entry name" value="ACT-like"/>
    <property type="match status" value="1"/>
</dbReference>
<dbReference type="InterPro" id="IPR029752">
    <property type="entry name" value="D-isomer_DH_CS1"/>
</dbReference>
<dbReference type="FunFam" id="3.30.70.260:FF:000056">
    <property type="entry name" value="D-3-phosphoglycerate dehydrogenase"/>
    <property type="match status" value="1"/>
</dbReference>
<evidence type="ECO:0000256" key="6">
    <source>
        <dbReference type="ARBA" id="ARBA00021582"/>
    </source>
</evidence>
<dbReference type="SUPFAM" id="SSF52283">
    <property type="entry name" value="Formate/glycerate dehydrogenase catalytic domain-like"/>
    <property type="match status" value="1"/>
</dbReference>
<dbReference type="PROSITE" id="PS00065">
    <property type="entry name" value="D_2_HYDROXYACID_DH_1"/>
    <property type="match status" value="1"/>
</dbReference>
<comment type="pathway">
    <text evidence="2">Amino-acid biosynthesis; L-serine biosynthesis; L-serine from 3-phospho-D-glycerate: step 1/3.</text>
</comment>
<evidence type="ECO:0000256" key="11">
    <source>
        <dbReference type="ARBA" id="ARBA00048731"/>
    </source>
</evidence>
<evidence type="ECO:0000313" key="14">
    <source>
        <dbReference type="EMBL" id="APH04893.1"/>
    </source>
</evidence>
<dbReference type="EMBL" id="CP016020">
    <property type="protein sequence ID" value="APH04893.1"/>
    <property type="molecule type" value="Genomic_DNA"/>
</dbReference>
<dbReference type="CDD" id="cd04901">
    <property type="entry name" value="ACT_3PGDH"/>
    <property type="match status" value="1"/>
</dbReference>
<dbReference type="Pfam" id="PF02826">
    <property type="entry name" value="2-Hacid_dh_C"/>
    <property type="match status" value="1"/>
</dbReference>
<dbReference type="GO" id="GO:0004617">
    <property type="term" value="F:phosphoglycerate dehydrogenase activity"/>
    <property type="evidence" value="ECO:0007669"/>
    <property type="project" value="UniProtKB-EC"/>
</dbReference>
<reference evidence="14 15" key="1">
    <citation type="journal article" date="2016" name="Sci. Rep.">
        <title>Complete genome sequence and transcriptomic analysis of a novel marine strain Bacillus weihaiensis reveals the mechanism of brown algae degradation.</title>
        <authorList>
            <person name="Zhu Y."/>
            <person name="Chen P."/>
            <person name="Bao Y."/>
            <person name="Men Y."/>
            <person name="Zeng Y."/>
            <person name="Yang J."/>
            <person name="Sun J."/>
            <person name="Sun Y."/>
        </authorList>
    </citation>
    <scope>NUCLEOTIDE SEQUENCE [LARGE SCALE GENOMIC DNA]</scope>
    <source>
        <strain evidence="14 15">Alg07</strain>
    </source>
</reference>
<evidence type="ECO:0000256" key="10">
    <source>
        <dbReference type="ARBA" id="ARBA00048126"/>
    </source>
</evidence>
<dbReference type="InterPro" id="IPR045865">
    <property type="entry name" value="ACT-like_dom_sf"/>
</dbReference>
<organism evidence="14 15">
    <name type="scientific">Bacillus weihaiensis</name>
    <dbReference type="NCBI Taxonomy" id="1547283"/>
    <lineage>
        <taxon>Bacteria</taxon>
        <taxon>Bacillati</taxon>
        <taxon>Bacillota</taxon>
        <taxon>Bacilli</taxon>
        <taxon>Bacillales</taxon>
        <taxon>Bacillaceae</taxon>
        <taxon>Bacillus</taxon>
    </lineage>
</organism>
<dbReference type="EC" id="1.1.1.399" evidence="4"/>
<sequence>MSTVLLDKTKTIKTLNNIADVGLNVFKKDHFKVDNESENPDAIVLRSFNMHAMEFGSHLLAIARAGAGVNNIPVDRCTEQGIVVFNTPGANANAVKELVLTTLMASSRNLFAGVEWTKTLKTEGNQIPKLVEAGKKQFVGKEIKGKTLGVIGLGHIGALVANDALELDMDVIGFDPFISVDTAWSLSRKVQRAMSIEELFANSDYITVHVPLTDNTKGMFNKETFAIMKEDVHILNFSRGELVNEEDIKVALEDGKVGKYVTDFPNEHVLTMKNVVPIPHLGASTKESEENCAIMAAHQIKDFLETGNIKNSVNFPNASLPYTGRKRVTVFHENVPNMVGQITGVLSTFTLNIADMVNRSRGEYAYTMIDIDNNVNGEIIPQLEEKLATIEGIVTSRII</sequence>
<evidence type="ECO:0000256" key="12">
    <source>
        <dbReference type="RuleBase" id="RU003719"/>
    </source>
</evidence>
<dbReference type="CDD" id="cd12174">
    <property type="entry name" value="PGDH_like_3"/>
    <property type="match status" value="1"/>
</dbReference>
<evidence type="ECO:0000256" key="1">
    <source>
        <dbReference type="ARBA" id="ARBA00003800"/>
    </source>
</evidence>
<dbReference type="PANTHER" id="PTHR42938:SF47">
    <property type="entry name" value="HYDROXYPYRUVATE REDUCTASE"/>
    <property type="match status" value="1"/>
</dbReference>
<name>A0A1L3MRB5_9BACI</name>
<dbReference type="OrthoDB" id="9805416at2"/>
<comment type="function">
    <text evidence="1">Catalyzes the reversible oxidation of 3-phospho-D-glycerate to 3-phosphonooxypyruvate, the first step of the phosphorylated L-serine biosynthesis pathway. Also catalyzes the reversible oxidation of 2-hydroxyglutarate to 2-oxoglutarate.</text>
</comment>
<comment type="similarity">
    <text evidence="3 12">Belongs to the D-isomer specific 2-hydroxyacid dehydrogenase family.</text>
</comment>
<evidence type="ECO:0000256" key="3">
    <source>
        <dbReference type="ARBA" id="ARBA00005854"/>
    </source>
</evidence>
<dbReference type="PROSITE" id="PS51671">
    <property type="entry name" value="ACT"/>
    <property type="match status" value="1"/>
</dbReference>
<dbReference type="Gene3D" id="3.30.70.260">
    <property type="match status" value="1"/>
</dbReference>
<dbReference type="KEGG" id="bwh:A9C19_09100"/>
<dbReference type="AlphaFoldDB" id="A0A1L3MRB5"/>
<dbReference type="RefSeq" id="WP_072579688.1">
    <property type="nucleotide sequence ID" value="NZ_CP016020.1"/>
</dbReference>
<dbReference type="Gene3D" id="3.40.50.720">
    <property type="entry name" value="NAD(P)-binding Rossmann-like Domain"/>
    <property type="match status" value="2"/>
</dbReference>
<feature type="domain" description="ACT" evidence="13">
    <location>
        <begin position="327"/>
        <end position="399"/>
    </location>
</feature>
<accession>A0A1L3MRB5</accession>
<keyword evidence="7 12" id="KW-0560">Oxidoreductase</keyword>
<dbReference type="Pfam" id="PF00389">
    <property type="entry name" value="2-Hacid_dh"/>
    <property type="match status" value="1"/>
</dbReference>
<dbReference type="Proteomes" id="UP000181936">
    <property type="component" value="Chromosome"/>
</dbReference>
<keyword evidence="15" id="KW-1185">Reference proteome</keyword>
<proteinExistence type="inferred from homology"/>
<dbReference type="GO" id="GO:0051287">
    <property type="term" value="F:NAD binding"/>
    <property type="evidence" value="ECO:0007669"/>
    <property type="project" value="InterPro"/>
</dbReference>
<evidence type="ECO:0000256" key="4">
    <source>
        <dbReference type="ARBA" id="ARBA00013001"/>
    </source>
</evidence>
<gene>
    <name evidence="14" type="ORF">A9C19_09100</name>
</gene>
<protein>
    <recommendedName>
        <fullName evidence="6">D-3-phosphoglycerate dehydrogenase</fullName>
        <ecNumber evidence="4">1.1.1.399</ecNumber>
        <ecNumber evidence="5">1.1.1.95</ecNumber>
    </recommendedName>
    <alternativeName>
        <fullName evidence="9">2-oxoglutarate reductase</fullName>
    </alternativeName>
</protein>
<dbReference type="InterPro" id="IPR006139">
    <property type="entry name" value="D-isomer_2_OHA_DH_cat_dom"/>
</dbReference>
<dbReference type="SUPFAM" id="SSF51735">
    <property type="entry name" value="NAD(P)-binding Rossmann-fold domains"/>
    <property type="match status" value="1"/>
</dbReference>
<evidence type="ECO:0000259" key="13">
    <source>
        <dbReference type="PROSITE" id="PS51671"/>
    </source>
</evidence>
<comment type="catalytic activity">
    <reaction evidence="10">
        <text>(R)-2-hydroxyglutarate + NAD(+) = 2-oxoglutarate + NADH + H(+)</text>
        <dbReference type="Rhea" id="RHEA:49612"/>
        <dbReference type="ChEBI" id="CHEBI:15378"/>
        <dbReference type="ChEBI" id="CHEBI:15801"/>
        <dbReference type="ChEBI" id="CHEBI:16810"/>
        <dbReference type="ChEBI" id="CHEBI:57540"/>
        <dbReference type="ChEBI" id="CHEBI:57945"/>
        <dbReference type="EC" id="1.1.1.399"/>
    </reaction>
</comment>
<dbReference type="PANTHER" id="PTHR42938">
    <property type="entry name" value="FORMATE DEHYDROGENASE 1"/>
    <property type="match status" value="1"/>
</dbReference>
<keyword evidence="8" id="KW-0520">NAD</keyword>
<dbReference type="FunFam" id="3.40.50.720:FF:000584">
    <property type="entry name" value="D-3-phosphoglycerate dehydrogenase"/>
    <property type="match status" value="1"/>
</dbReference>
<dbReference type="InterPro" id="IPR036291">
    <property type="entry name" value="NAD(P)-bd_dom_sf"/>
</dbReference>
<evidence type="ECO:0000256" key="2">
    <source>
        <dbReference type="ARBA" id="ARBA00005216"/>
    </source>
</evidence>
<dbReference type="InterPro" id="IPR002912">
    <property type="entry name" value="ACT_dom"/>
</dbReference>
<dbReference type="EC" id="1.1.1.95" evidence="5"/>
<dbReference type="InterPro" id="IPR006140">
    <property type="entry name" value="D-isomer_DH_NAD-bd"/>
</dbReference>
<evidence type="ECO:0000256" key="5">
    <source>
        <dbReference type="ARBA" id="ARBA00013143"/>
    </source>
</evidence>
<evidence type="ECO:0000256" key="8">
    <source>
        <dbReference type="ARBA" id="ARBA00023027"/>
    </source>
</evidence>
<dbReference type="STRING" id="1547283.A9C19_09100"/>
<evidence type="ECO:0000256" key="9">
    <source>
        <dbReference type="ARBA" id="ARBA00030455"/>
    </source>
</evidence>
<comment type="catalytic activity">
    <reaction evidence="11">
        <text>(2R)-3-phosphoglycerate + NAD(+) = 3-phosphooxypyruvate + NADH + H(+)</text>
        <dbReference type="Rhea" id="RHEA:12641"/>
        <dbReference type="ChEBI" id="CHEBI:15378"/>
        <dbReference type="ChEBI" id="CHEBI:18110"/>
        <dbReference type="ChEBI" id="CHEBI:57540"/>
        <dbReference type="ChEBI" id="CHEBI:57945"/>
        <dbReference type="ChEBI" id="CHEBI:58272"/>
        <dbReference type="EC" id="1.1.1.95"/>
    </reaction>
</comment>